<accession>A0A5K3EW17</accession>
<reference evidence="1" key="1">
    <citation type="submission" date="2019-11" db="UniProtKB">
        <authorList>
            <consortium name="WormBaseParasite"/>
        </authorList>
    </citation>
    <scope>IDENTIFICATION</scope>
</reference>
<name>A0A5K3EW17_MESCO</name>
<organism evidence="1">
    <name type="scientific">Mesocestoides corti</name>
    <name type="common">Flatworm</name>
    <dbReference type="NCBI Taxonomy" id="53468"/>
    <lineage>
        <taxon>Eukaryota</taxon>
        <taxon>Metazoa</taxon>
        <taxon>Spiralia</taxon>
        <taxon>Lophotrochozoa</taxon>
        <taxon>Platyhelminthes</taxon>
        <taxon>Cestoda</taxon>
        <taxon>Eucestoda</taxon>
        <taxon>Cyclophyllidea</taxon>
        <taxon>Mesocestoididae</taxon>
        <taxon>Mesocestoides</taxon>
    </lineage>
</organism>
<protein>
    <submittedName>
        <fullName evidence="1">Uncharacterized protein</fullName>
    </submittedName>
</protein>
<dbReference type="WBParaSite" id="MCU_003450-RA">
    <property type="protein sequence ID" value="MCU_003450-RA"/>
    <property type="gene ID" value="MCU_003450"/>
</dbReference>
<sequence length="112" mass="13007">MATQQDTVIYICLKQKERNYGVRQPLFIHVEIGGLGTPEARNVRSTVFVSSITESNSTTKSDKRLLNVFISSTRRSISRNLRFFSRLERLEASLFRRRRSSRSSSESRPDFF</sequence>
<dbReference type="AlphaFoldDB" id="A0A5K3EW17"/>
<evidence type="ECO:0000313" key="1">
    <source>
        <dbReference type="WBParaSite" id="MCU_003450-RA"/>
    </source>
</evidence>
<proteinExistence type="predicted"/>